<dbReference type="SUPFAM" id="SSF47923">
    <property type="entry name" value="Ypt/Rab-GAP domain of gyp1p"/>
    <property type="match status" value="2"/>
</dbReference>
<evidence type="ECO:0000256" key="5">
    <source>
        <dbReference type="ARBA" id="ARBA00022468"/>
    </source>
</evidence>
<evidence type="ECO:0000313" key="14">
    <source>
        <dbReference type="Proteomes" id="UP000269721"/>
    </source>
</evidence>
<evidence type="ECO:0000256" key="7">
    <source>
        <dbReference type="ARBA" id="ARBA00023136"/>
    </source>
</evidence>
<dbReference type="InterPro" id="IPR035969">
    <property type="entry name" value="Rab-GAP_TBC_sf"/>
</dbReference>
<accession>A0A4P9WRV7</accession>
<dbReference type="InterPro" id="IPR039842">
    <property type="entry name" value="TBC1D7"/>
</dbReference>
<dbReference type="SMART" id="SM00164">
    <property type="entry name" value="TBC"/>
    <property type="match status" value="1"/>
</dbReference>
<keyword evidence="6" id="KW-0963">Cytoplasm</keyword>
<evidence type="ECO:0000256" key="10">
    <source>
        <dbReference type="ARBA" id="ARBA00046045"/>
    </source>
</evidence>
<evidence type="ECO:0000259" key="12">
    <source>
        <dbReference type="PROSITE" id="PS50086"/>
    </source>
</evidence>
<sequence>MTKNFRKAYYSSLGVQVVEVKPSLENALQGDVLDLERLNKLCLWVRIPHFYRQIVWKLLLGVVPLEKETWTFVDEQRVAQFEALKAAALVVHRTRGPSTADLTANTMCQMLAIHLDAGWADPAHMSEALENMLPVAQVLLEICDTSEVDAYWIFEFFVRTYNPGVEVVSRGREQIRIHIETASLKTLLKAHSPTLAAHVQTLRVDLDVACGSWFRTCFANVLPSHSLEGIWDILIGGAPLILTYLGLSLLLASRRKLEGARTAADFLSVIANIGRFVDVDAVASTAIDLWEKPVLDSMTKETRRLLGYA</sequence>
<keyword evidence="8" id="KW-0458">Lysosome</keyword>
<evidence type="ECO:0000256" key="1">
    <source>
        <dbReference type="ARBA" id="ARBA00004514"/>
    </source>
</evidence>
<dbReference type="InterPro" id="IPR000195">
    <property type="entry name" value="Rab-GAP-TBC_dom"/>
</dbReference>
<keyword evidence="14" id="KW-1185">Reference proteome</keyword>
<comment type="subcellular location">
    <subcellularLocation>
        <location evidence="1">Cytoplasm</location>
        <location evidence="1">Cytosol</location>
    </subcellularLocation>
    <subcellularLocation>
        <location evidence="2">Cytoplasmic vesicle</location>
    </subcellularLocation>
    <subcellularLocation>
        <location evidence="3">Lysosome membrane</location>
    </subcellularLocation>
</comment>
<keyword evidence="11" id="KW-0812">Transmembrane</keyword>
<dbReference type="GO" id="GO:0005096">
    <property type="term" value="F:GTPase activator activity"/>
    <property type="evidence" value="ECO:0007669"/>
    <property type="project" value="UniProtKB-KW"/>
</dbReference>
<evidence type="ECO:0000256" key="3">
    <source>
        <dbReference type="ARBA" id="ARBA00004656"/>
    </source>
</evidence>
<dbReference type="PANTHER" id="PTHR13530">
    <property type="entry name" value="TBC1 DOMAIN FAMILY MEMBER 7"/>
    <property type="match status" value="1"/>
</dbReference>
<keyword evidence="9" id="KW-0968">Cytoplasmic vesicle</keyword>
<reference evidence="14" key="1">
    <citation type="journal article" date="2018" name="Nat. Microbiol.">
        <title>Leveraging single-cell genomics to expand the fungal tree of life.</title>
        <authorList>
            <person name="Ahrendt S.R."/>
            <person name="Quandt C.A."/>
            <person name="Ciobanu D."/>
            <person name="Clum A."/>
            <person name="Salamov A."/>
            <person name="Andreopoulos B."/>
            <person name="Cheng J.F."/>
            <person name="Woyke T."/>
            <person name="Pelin A."/>
            <person name="Henrissat B."/>
            <person name="Reynolds N.K."/>
            <person name="Benny G.L."/>
            <person name="Smith M.E."/>
            <person name="James T.Y."/>
            <person name="Grigoriev I.V."/>
        </authorList>
    </citation>
    <scope>NUCLEOTIDE SEQUENCE [LARGE SCALE GENOMIC DNA]</scope>
</reference>
<feature type="transmembrane region" description="Helical" evidence="11">
    <location>
        <begin position="230"/>
        <end position="252"/>
    </location>
</feature>
<dbReference type="GO" id="GO:0031410">
    <property type="term" value="C:cytoplasmic vesicle"/>
    <property type="evidence" value="ECO:0007669"/>
    <property type="project" value="UniProtKB-SubCell"/>
</dbReference>
<evidence type="ECO:0000256" key="11">
    <source>
        <dbReference type="SAM" id="Phobius"/>
    </source>
</evidence>
<dbReference type="OrthoDB" id="159449at2759"/>
<evidence type="ECO:0000256" key="2">
    <source>
        <dbReference type="ARBA" id="ARBA00004541"/>
    </source>
</evidence>
<comment type="function">
    <text evidence="10">Non-catalytic component of the TSC-TBC complex, a multiprotein complex that acts as a negative regulator of the canonical mTORC1 complex, an evolutionarily conserved central nutrient sensor that stimulates anabolic reactions and macromolecule biosynthesis to promote cellular biomass generation and growth. The TSC-TBC complex acts as a GTPase-activating protein (GAP) for the small GTPase RHEB, a direct activator of the protein kinase activity of mTORC1. In absence of nutrients, the TSC-TBC complex inhibits mTORC1, thereby preventing phosphorylation of ribosomal protein S6 kinase (RPS6KB1 and RPS6KB2) and EIF4EBP1 (4E-BP1) by the mTORC1 signaling. The TSC-TBC complex is inactivated in response to nutrients, relieving inhibition of mTORC1.</text>
</comment>
<evidence type="ECO:0000256" key="6">
    <source>
        <dbReference type="ARBA" id="ARBA00022490"/>
    </source>
</evidence>
<evidence type="ECO:0000256" key="8">
    <source>
        <dbReference type="ARBA" id="ARBA00023228"/>
    </source>
</evidence>
<dbReference type="AlphaFoldDB" id="A0A4P9WRV7"/>
<gene>
    <name evidence="13" type="ORF">BDK51DRAFT_28016</name>
</gene>
<dbReference type="Gene3D" id="1.10.10.750">
    <property type="entry name" value="Ypt/Rab-GAP domain of gyp1p, domain 1"/>
    <property type="match status" value="1"/>
</dbReference>
<dbReference type="EMBL" id="KZ994152">
    <property type="protein sequence ID" value="RKO93676.1"/>
    <property type="molecule type" value="Genomic_DNA"/>
</dbReference>
<keyword evidence="11" id="KW-1133">Transmembrane helix</keyword>
<dbReference type="GO" id="GO:0032007">
    <property type="term" value="P:negative regulation of TOR signaling"/>
    <property type="evidence" value="ECO:0007669"/>
    <property type="project" value="TreeGrafter"/>
</dbReference>
<dbReference type="Gene3D" id="1.10.472.80">
    <property type="entry name" value="Ypt/Rab-GAP domain of gyp1p, domain 3"/>
    <property type="match status" value="1"/>
</dbReference>
<evidence type="ECO:0000313" key="13">
    <source>
        <dbReference type="EMBL" id="RKO93676.1"/>
    </source>
</evidence>
<dbReference type="PROSITE" id="PS50086">
    <property type="entry name" value="TBC_RABGAP"/>
    <property type="match status" value="1"/>
</dbReference>
<name>A0A4P9WRV7_9FUNG</name>
<keyword evidence="5" id="KW-0343">GTPase activation</keyword>
<keyword evidence="7 11" id="KW-0472">Membrane</keyword>
<protein>
    <recommendedName>
        <fullName evidence="4">TBC1 domain family member 7</fullName>
    </recommendedName>
</protein>
<evidence type="ECO:0000256" key="9">
    <source>
        <dbReference type="ARBA" id="ARBA00023329"/>
    </source>
</evidence>
<feature type="domain" description="Rab-GAP TBC" evidence="12">
    <location>
        <begin position="46"/>
        <end position="238"/>
    </location>
</feature>
<organism evidence="13 14">
    <name type="scientific">Blyttiomyces helicus</name>
    <dbReference type="NCBI Taxonomy" id="388810"/>
    <lineage>
        <taxon>Eukaryota</taxon>
        <taxon>Fungi</taxon>
        <taxon>Fungi incertae sedis</taxon>
        <taxon>Chytridiomycota</taxon>
        <taxon>Chytridiomycota incertae sedis</taxon>
        <taxon>Chytridiomycetes</taxon>
        <taxon>Chytridiomycetes incertae sedis</taxon>
        <taxon>Blyttiomyces</taxon>
    </lineage>
</organism>
<evidence type="ECO:0000256" key="4">
    <source>
        <dbReference type="ARBA" id="ARBA00015455"/>
    </source>
</evidence>
<dbReference type="GO" id="GO:0005829">
    <property type="term" value="C:cytosol"/>
    <property type="evidence" value="ECO:0007669"/>
    <property type="project" value="UniProtKB-SubCell"/>
</dbReference>
<proteinExistence type="predicted"/>
<dbReference type="Pfam" id="PF00566">
    <property type="entry name" value="RabGAP-TBC"/>
    <property type="match status" value="1"/>
</dbReference>
<dbReference type="InterPro" id="IPR043039">
    <property type="entry name" value="TBC1D7_dom2"/>
</dbReference>
<dbReference type="PANTHER" id="PTHR13530:SF3">
    <property type="entry name" value="TBC1 DOMAIN FAMILY MEMBER 7"/>
    <property type="match status" value="1"/>
</dbReference>
<dbReference type="Gene3D" id="1.10.8.680">
    <property type="entry name" value="Ypt/Rab-GAP domain of gyp1p, domain 2"/>
    <property type="match status" value="1"/>
</dbReference>
<dbReference type="Proteomes" id="UP000269721">
    <property type="component" value="Unassembled WGS sequence"/>
</dbReference>